<protein>
    <submittedName>
        <fullName evidence="1">Uncharacterized protein</fullName>
    </submittedName>
</protein>
<proteinExistence type="predicted"/>
<evidence type="ECO:0000313" key="2">
    <source>
        <dbReference type="Proteomes" id="UP000656987"/>
    </source>
</evidence>
<reference evidence="1" key="1">
    <citation type="submission" date="2020-01" db="EMBL/GenBank/DDBJ databases">
        <title>Patterns of diversity and host range of bacteriophage communities associated with bean-nodulatin bacteria.</title>
        <authorList>
            <person name="Vann Cauwenberghe J."/>
            <person name="Santamaria R.I."/>
            <person name="Bustos P."/>
            <person name="Juarez S."/>
            <person name="Gonzalez V."/>
        </authorList>
    </citation>
    <scope>NUCLEOTIDE SEQUENCE</scope>
</reference>
<evidence type="ECO:0000313" key="1">
    <source>
        <dbReference type="EMBL" id="QIG67767.1"/>
    </source>
</evidence>
<dbReference type="Gene3D" id="3.40.50.300">
    <property type="entry name" value="P-loop containing nucleotide triphosphate hydrolases"/>
    <property type="match status" value="1"/>
</dbReference>
<name>A0A7S5QX86_9CAUD</name>
<organism evidence="1 2">
    <name type="scientific">Rhizobium phage RHph_Y38</name>
    <dbReference type="NCBI Taxonomy" id="2509781"/>
    <lineage>
        <taxon>Viruses</taxon>
        <taxon>Duplodnaviria</taxon>
        <taxon>Heunggongvirae</taxon>
        <taxon>Uroviricota</taxon>
        <taxon>Caudoviricetes</taxon>
        <taxon>Schitoviridae</taxon>
        <taxon>Demetervirinae</taxon>
        <taxon>Acanvirus</taxon>
        <taxon>Acanvirus Y38</taxon>
    </lineage>
</organism>
<keyword evidence="2" id="KW-1185">Reference proteome</keyword>
<dbReference type="EMBL" id="MN988483">
    <property type="protein sequence ID" value="QIG67767.1"/>
    <property type="molecule type" value="Genomic_DNA"/>
</dbReference>
<dbReference type="InterPro" id="IPR027417">
    <property type="entry name" value="P-loop_NTPase"/>
</dbReference>
<gene>
    <name evidence="1" type="ORF">EVB52_066</name>
</gene>
<dbReference type="Proteomes" id="UP000656987">
    <property type="component" value="Segment"/>
</dbReference>
<sequence>MRNVVIINGYPQSGKDTFANTVLEHLFLYDFRGTNISSIKPVWDMLKEQGIPMDNKGPKERALAAEVKGALNRYNRYADRMACSKVLESFPPDTGWVFKHGVTFLHIREPESIAFSKQVLSTNNAVVHTMFIDRPDANRNMGNPVDEGVENFVYDFRITNSGSLDDFKAQAIEFAKKFLV</sequence>
<accession>A0A7S5QX86</accession>